<dbReference type="Gene3D" id="3.40.50.2000">
    <property type="entry name" value="Glycogen Phosphorylase B"/>
    <property type="match status" value="1"/>
</dbReference>
<comment type="caution">
    <text evidence="5">The sequence shown here is derived from an EMBL/GenBank/DDBJ whole genome shotgun (WGS) entry which is preliminary data.</text>
</comment>
<keyword evidence="3" id="KW-0812">Transmembrane</keyword>
<keyword evidence="1" id="KW-0328">Glycosyltransferase</keyword>
<dbReference type="PANTHER" id="PTHR46635">
    <property type="entry name" value="GLYCOSYL TRANSFERASE FAMILY 1 PROTEIN"/>
    <property type="match status" value="1"/>
</dbReference>
<accession>A0A835PUC7</accession>
<dbReference type="PANTHER" id="PTHR46635:SF2">
    <property type="entry name" value="GLYCOSYL TRANSFERASE FAMILY 1 DOMAIN-CONTAINING PROTEIN"/>
    <property type="match status" value="1"/>
</dbReference>
<evidence type="ECO:0000313" key="6">
    <source>
        <dbReference type="Proteomes" id="UP000636800"/>
    </source>
</evidence>
<evidence type="ECO:0000259" key="4">
    <source>
        <dbReference type="Pfam" id="PF00534"/>
    </source>
</evidence>
<keyword evidence="1" id="KW-0808">Transferase</keyword>
<evidence type="ECO:0000256" key="3">
    <source>
        <dbReference type="SAM" id="Phobius"/>
    </source>
</evidence>
<sequence length="1006" mass="115633">MRKPFPRRPAQADVDRNAGGGGVSACTPRQPERRGRSRKGTHCRKTHWFLFGLAMGGLMVFWMASSQPNLLNTTDGSGRRLIVGGGPSKRPRHFGWFKAGDLVRRMEEGRRRFDLQRSEQRHGVRPPRLAIVVGSMSKDSQSLMLLTLGKSLREQGYKLTVFAFDDGEARPLWENIDCDVSILSSAIFVDWTCYEGILLSSLEAKRVVSSLMQDPFSSIPLIWLIQEDSLGKRLPSYVASSQHDLITDWKSAFSRADTVVFPDFTFPMIYSLLDTGNFYVITGSPADMWAAKRYSASNSRHYLRENYGFHEEDLVVTIIESHFFNEDLPLGYASSMLTSQIAKVTRIKDLGSTLKFVFLCGNMTGSFDSDFEELASRLGVPTGAIKKHYSLDGDVNGVIMMSDIVVYGSFEEEQNFPALVVRAMAFEIPVVVPNFTVITKHVTDKIHGLVFHPHDVDILASCFSHLIEDKKLSRLAHSIAYEGRSLAENLQVTDFLIGFARLLESIVPFPSDSFFPEYILPNKHMMWAWNLFDNENDPKSGFKQGAVLHDRTTMQRRSIVDILEEKLSQSGSPIINESTSLDFPTQLDWDDLNEMEIAEDYERQEMEEIAEREERNLGSWEDVYRNAKKSEKLKFEVNERDEGELERIGQALCIYEIYDGQGAWPFLHHGSRYRGITLSRRARRPRSDDVDAVTRLPILNESYYRDLLCEFGAMLSIANRVDGVHKVPWIGFQSWRASGRQVALSAKAEEVLDNEIQKTRKGDVIYYWALMEINYKDMDGNLNPNFWLICDIMNAGKCRTVFESAFRSMYGIPPHLPALPPMPVDDDHWSALHSWVMPTNSFLEFIMFSRIFVDSLHSLILTSNANFSSCFLGSSQLEKRHCHCRLLEVLVNVWAYHSARKMVYLDPHSGDIKEQHPFKQRLMWSKYFDRSLLKRMDEDFAEEADDNMHPTDTWLWPLTGEVHWQGILDREREERYRKKMDKKRRIKEKLLERHKHGYKQKSLGNP</sequence>
<dbReference type="InterPro" id="IPR001296">
    <property type="entry name" value="Glyco_trans_1"/>
</dbReference>
<evidence type="ECO:0000256" key="2">
    <source>
        <dbReference type="SAM" id="MobiDB-lite"/>
    </source>
</evidence>
<keyword evidence="3" id="KW-0472">Membrane</keyword>
<feature type="region of interest" description="Disordered" evidence="2">
    <location>
        <begin position="1"/>
        <end position="41"/>
    </location>
</feature>
<dbReference type="SUPFAM" id="SSF53756">
    <property type="entry name" value="UDP-Glycosyltransferase/glycogen phosphorylase"/>
    <property type="match status" value="1"/>
</dbReference>
<protein>
    <recommendedName>
        <fullName evidence="4">Glycosyl transferase family 1 domain-containing protein</fullName>
    </recommendedName>
</protein>
<evidence type="ECO:0000313" key="5">
    <source>
        <dbReference type="EMBL" id="KAG0457413.1"/>
    </source>
</evidence>
<proteinExistence type="predicted"/>
<dbReference type="AlphaFoldDB" id="A0A835PUC7"/>
<gene>
    <name evidence="5" type="ORF">HPP92_022570</name>
</gene>
<keyword evidence="6" id="KW-1185">Reference proteome</keyword>
<dbReference type="Pfam" id="PF00534">
    <property type="entry name" value="Glycos_transf_1"/>
    <property type="match status" value="1"/>
</dbReference>
<reference evidence="5 6" key="1">
    <citation type="journal article" date="2020" name="Nat. Food">
        <title>A phased Vanilla planifolia genome enables genetic improvement of flavour and production.</title>
        <authorList>
            <person name="Hasing T."/>
            <person name="Tang H."/>
            <person name="Brym M."/>
            <person name="Khazi F."/>
            <person name="Huang T."/>
            <person name="Chambers A.H."/>
        </authorList>
    </citation>
    <scope>NUCLEOTIDE SEQUENCE [LARGE SCALE GENOMIC DNA]</scope>
    <source>
        <tissue evidence="5">Leaf</tissue>
    </source>
</reference>
<dbReference type="EMBL" id="JADCNL010000012">
    <property type="protein sequence ID" value="KAG0457413.1"/>
    <property type="molecule type" value="Genomic_DNA"/>
</dbReference>
<feature type="domain" description="Glycosyl transferase family 1" evidence="4">
    <location>
        <begin position="359"/>
        <end position="474"/>
    </location>
</feature>
<evidence type="ECO:0000256" key="1">
    <source>
        <dbReference type="ARBA" id="ARBA00022676"/>
    </source>
</evidence>
<dbReference type="Proteomes" id="UP000636800">
    <property type="component" value="Chromosome 12"/>
</dbReference>
<organism evidence="5 6">
    <name type="scientific">Vanilla planifolia</name>
    <name type="common">Vanilla</name>
    <dbReference type="NCBI Taxonomy" id="51239"/>
    <lineage>
        <taxon>Eukaryota</taxon>
        <taxon>Viridiplantae</taxon>
        <taxon>Streptophyta</taxon>
        <taxon>Embryophyta</taxon>
        <taxon>Tracheophyta</taxon>
        <taxon>Spermatophyta</taxon>
        <taxon>Magnoliopsida</taxon>
        <taxon>Liliopsida</taxon>
        <taxon>Asparagales</taxon>
        <taxon>Orchidaceae</taxon>
        <taxon>Vanilloideae</taxon>
        <taxon>Vanilleae</taxon>
        <taxon>Vanilla</taxon>
    </lineage>
</organism>
<keyword evidence="3" id="KW-1133">Transmembrane helix</keyword>
<name>A0A835PUC7_VANPL</name>
<dbReference type="GO" id="GO:0016757">
    <property type="term" value="F:glycosyltransferase activity"/>
    <property type="evidence" value="ECO:0007669"/>
    <property type="project" value="UniProtKB-KW"/>
</dbReference>
<feature type="transmembrane region" description="Helical" evidence="3">
    <location>
        <begin position="46"/>
        <end position="64"/>
    </location>
</feature>